<comment type="caution">
    <text evidence="2">The sequence shown here is derived from an EMBL/GenBank/DDBJ whole genome shotgun (WGS) entry which is preliminary data.</text>
</comment>
<keyword evidence="3" id="KW-1185">Reference proteome</keyword>
<dbReference type="AlphaFoldDB" id="A0A9D4JR46"/>
<reference evidence="2" key="1">
    <citation type="journal article" date="2019" name="bioRxiv">
        <title>The Genome of the Zebra Mussel, Dreissena polymorpha: A Resource for Invasive Species Research.</title>
        <authorList>
            <person name="McCartney M.A."/>
            <person name="Auch B."/>
            <person name="Kono T."/>
            <person name="Mallez S."/>
            <person name="Zhang Y."/>
            <person name="Obille A."/>
            <person name="Becker A."/>
            <person name="Abrahante J.E."/>
            <person name="Garbe J."/>
            <person name="Badalamenti J.P."/>
            <person name="Herman A."/>
            <person name="Mangelson H."/>
            <person name="Liachko I."/>
            <person name="Sullivan S."/>
            <person name="Sone E.D."/>
            <person name="Koren S."/>
            <person name="Silverstein K.A.T."/>
            <person name="Beckman K.B."/>
            <person name="Gohl D.M."/>
        </authorList>
    </citation>
    <scope>NUCLEOTIDE SEQUENCE</scope>
    <source>
        <strain evidence="2">Duluth1</strain>
        <tissue evidence="2">Whole animal</tissue>
    </source>
</reference>
<gene>
    <name evidence="2" type="ORF">DPMN_123034</name>
</gene>
<sequence>MSGLHPQGGALVIPRHRRRDIVLALFIRSSFCPSVRFDTIHSITNVVLIWLLLQICGGTKWSVAVGFVLNTVFRRKKLVIRLANAGGLAGWLAGWLAGGLAGWRAGGISLSGP</sequence>
<protein>
    <submittedName>
        <fullName evidence="2">Uncharacterized protein</fullName>
    </submittedName>
</protein>
<feature type="transmembrane region" description="Helical" evidence="1">
    <location>
        <begin position="49"/>
        <end position="70"/>
    </location>
</feature>
<evidence type="ECO:0000256" key="1">
    <source>
        <dbReference type="SAM" id="Phobius"/>
    </source>
</evidence>
<evidence type="ECO:0000313" key="3">
    <source>
        <dbReference type="Proteomes" id="UP000828390"/>
    </source>
</evidence>
<name>A0A9D4JR46_DREPO</name>
<keyword evidence="1" id="KW-0472">Membrane</keyword>
<proteinExistence type="predicted"/>
<evidence type="ECO:0000313" key="2">
    <source>
        <dbReference type="EMBL" id="KAH3821271.1"/>
    </source>
</evidence>
<dbReference type="Proteomes" id="UP000828390">
    <property type="component" value="Unassembled WGS sequence"/>
</dbReference>
<reference evidence="2" key="2">
    <citation type="submission" date="2020-11" db="EMBL/GenBank/DDBJ databases">
        <authorList>
            <person name="McCartney M.A."/>
            <person name="Auch B."/>
            <person name="Kono T."/>
            <person name="Mallez S."/>
            <person name="Becker A."/>
            <person name="Gohl D.M."/>
            <person name="Silverstein K.A.T."/>
            <person name="Koren S."/>
            <person name="Bechman K.B."/>
            <person name="Herman A."/>
            <person name="Abrahante J.E."/>
            <person name="Garbe J."/>
        </authorList>
    </citation>
    <scope>NUCLEOTIDE SEQUENCE</scope>
    <source>
        <strain evidence="2">Duluth1</strain>
        <tissue evidence="2">Whole animal</tissue>
    </source>
</reference>
<keyword evidence="1" id="KW-0812">Transmembrane</keyword>
<dbReference type="EMBL" id="JAIWYP010000005">
    <property type="protein sequence ID" value="KAH3821271.1"/>
    <property type="molecule type" value="Genomic_DNA"/>
</dbReference>
<feature type="transmembrane region" description="Helical" evidence="1">
    <location>
        <begin position="82"/>
        <end position="103"/>
    </location>
</feature>
<organism evidence="2 3">
    <name type="scientific">Dreissena polymorpha</name>
    <name type="common">Zebra mussel</name>
    <name type="synonym">Mytilus polymorpha</name>
    <dbReference type="NCBI Taxonomy" id="45954"/>
    <lineage>
        <taxon>Eukaryota</taxon>
        <taxon>Metazoa</taxon>
        <taxon>Spiralia</taxon>
        <taxon>Lophotrochozoa</taxon>
        <taxon>Mollusca</taxon>
        <taxon>Bivalvia</taxon>
        <taxon>Autobranchia</taxon>
        <taxon>Heteroconchia</taxon>
        <taxon>Euheterodonta</taxon>
        <taxon>Imparidentia</taxon>
        <taxon>Neoheterodontei</taxon>
        <taxon>Myida</taxon>
        <taxon>Dreissenoidea</taxon>
        <taxon>Dreissenidae</taxon>
        <taxon>Dreissena</taxon>
    </lineage>
</organism>
<accession>A0A9D4JR46</accession>
<keyword evidence="1" id="KW-1133">Transmembrane helix</keyword>